<organism evidence="1 2">
    <name type="scientific">Adineta steineri</name>
    <dbReference type="NCBI Taxonomy" id="433720"/>
    <lineage>
        <taxon>Eukaryota</taxon>
        <taxon>Metazoa</taxon>
        <taxon>Spiralia</taxon>
        <taxon>Gnathifera</taxon>
        <taxon>Rotifera</taxon>
        <taxon>Eurotatoria</taxon>
        <taxon>Bdelloidea</taxon>
        <taxon>Adinetida</taxon>
        <taxon>Adinetidae</taxon>
        <taxon>Adineta</taxon>
    </lineage>
</organism>
<name>A0A820BS19_9BILA</name>
<feature type="non-terminal residue" evidence="1">
    <location>
        <position position="1"/>
    </location>
</feature>
<sequence length="20" mass="2314">QLRSWTLSIISYPIVQAPKI</sequence>
<accession>A0A820BS19</accession>
<dbReference type="AlphaFoldDB" id="A0A820BS19"/>
<dbReference type="EMBL" id="CAJOBB010008637">
    <property type="protein sequence ID" value="CAF4212253.1"/>
    <property type="molecule type" value="Genomic_DNA"/>
</dbReference>
<gene>
    <name evidence="1" type="ORF">KXQ929_LOCUS40718</name>
</gene>
<evidence type="ECO:0000313" key="2">
    <source>
        <dbReference type="Proteomes" id="UP000663868"/>
    </source>
</evidence>
<evidence type="ECO:0000313" key="1">
    <source>
        <dbReference type="EMBL" id="CAF4212253.1"/>
    </source>
</evidence>
<reference evidence="1" key="1">
    <citation type="submission" date="2021-02" db="EMBL/GenBank/DDBJ databases">
        <authorList>
            <person name="Nowell W R."/>
        </authorList>
    </citation>
    <scope>NUCLEOTIDE SEQUENCE</scope>
</reference>
<protein>
    <submittedName>
        <fullName evidence="1">Uncharacterized protein</fullName>
    </submittedName>
</protein>
<comment type="caution">
    <text evidence="1">The sequence shown here is derived from an EMBL/GenBank/DDBJ whole genome shotgun (WGS) entry which is preliminary data.</text>
</comment>
<proteinExistence type="predicted"/>
<dbReference type="Proteomes" id="UP000663868">
    <property type="component" value="Unassembled WGS sequence"/>
</dbReference>